<accession>A0ABP5DR17</accession>
<feature type="signal peptide" evidence="4">
    <location>
        <begin position="1"/>
        <end position="26"/>
    </location>
</feature>
<evidence type="ECO:0000256" key="2">
    <source>
        <dbReference type="ARBA" id="ARBA00022448"/>
    </source>
</evidence>
<keyword evidence="3 4" id="KW-0732">Signal</keyword>
<dbReference type="Gene3D" id="3.40.190.10">
    <property type="entry name" value="Periplasmic binding protein-like II"/>
    <property type="match status" value="2"/>
</dbReference>
<dbReference type="InterPro" id="IPR051455">
    <property type="entry name" value="Bact_solute-bind_prot3"/>
</dbReference>
<comment type="similarity">
    <text evidence="1">Belongs to the bacterial solute-binding protein 3 family.</text>
</comment>
<keyword evidence="7" id="KW-1185">Reference proteome</keyword>
<dbReference type="PROSITE" id="PS51257">
    <property type="entry name" value="PROKAR_LIPOPROTEIN"/>
    <property type="match status" value="1"/>
</dbReference>
<evidence type="ECO:0000256" key="3">
    <source>
        <dbReference type="ARBA" id="ARBA00022729"/>
    </source>
</evidence>
<reference evidence="7" key="1">
    <citation type="journal article" date="2019" name="Int. J. Syst. Evol. Microbiol.">
        <title>The Global Catalogue of Microorganisms (GCM) 10K type strain sequencing project: providing services to taxonomists for standard genome sequencing and annotation.</title>
        <authorList>
            <consortium name="The Broad Institute Genomics Platform"/>
            <consortium name="The Broad Institute Genome Sequencing Center for Infectious Disease"/>
            <person name="Wu L."/>
            <person name="Ma J."/>
        </authorList>
    </citation>
    <scope>NUCLEOTIDE SEQUENCE [LARGE SCALE GENOMIC DNA]</scope>
    <source>
        <strain evidence="7">JCM 14545</strain>
    </source>
</reference>
<dbReference type="PANTHER" id="PTHR30085:SF6">
    <property type="entry name" value="ABC TRANSPORTER GLUTAMINE-BINDING PROTEIN GLNH"/>
    <property type="match status" value="1"/>
</dbReference>
<gene>
    <name evidence="6" type="ORF">GCM10009754_70980</name>
</gene>
<evidence type="ECO:0000259" key="5">
    <source>
        <dbReference type="SMART" id="SM00062"/>
    </source>
</evidence>
<dbReference type="Proteomes" id="UP001501116">
    <property type="component" value="Unassembled WGS sequence"/>
</dbReference>
<comment type="caution">
    <text evidence="6">The sequence shown here is derived from an EMBL/GenBank/DDBJ whole genome shotgun (WGS) entry which is preliminary data.</text>
</comment>
<proteinExistence type="inferred from homology"/>
<evidence type="ECO:0000256" key="4">
    <source>
        <dbReference type="SAM" id="SignalP"/>
    </source>
</evidence>
<evidence type="ECO:0000256" key="1">
    <source>
        <dbReference type="ARBA" id="ARBA00010333"/>
    </source>
</evidence>
<dbReference type="PROSITE" id="PS51318">
    <property type="entry name" value="TAT"/>
    <property type="match status" value="1"/>
</dbReference>
<dbReference type="PANTHER" id="PTHR30085">
    <property type="entry name" value="AMINO ACID ABC TRANSPORTER PERMEASE"/>
    <property type="match status" value="1"/>
</dbReference>
<dbReference type="Pfam" id="PF00497">
    <property type="entry name" value="SBP_bac_3"/>
    <property type="match status" value="1"/>
</dbReference>
<dbReference type="SMART" id="SM00062">
    <property type="entry name" value="PBPb"/>
    <property type="match status" value="1"/>
</dbReference>
<dbReference type="CDD" id="cd13690">
    <property type="entry name" value="PBP2_GluB"/>
    <property type="match status" value="1"/>
</dbReference>
<organism evidence="6 7">
    <name type="scientific">Amycolatopsis minnesotensis</name>
    <dbReference type="NCBI Taxonomy" id="337894"/>
    <lineage>
        <taxon>Bacteria</taxon>
        <taxon>Bacillati</taxon>
        <taxon>Actinomycetota</taxon>
        <taxon>Actinomycetes</taxon>
        <taxon>Pseudonocardiales</taxon>
        <taxon>Pseudonocardiaceae</taxon>
        <taxon>Amycolatopsis</taxon>
    </lineage>
</organism>
<feature type="domain" description="Solute-binding protein family 3/N-terminal" evidence="5">
    <location>
        <begin position="73"/>
        <end position="295"/>
    </location>
</feature>
<evidence type="ECO:0000313" key="7">
    <source>
        <dbReference type="Proteomes" id="UP001501116"/>
    </source>
</evidence>
<feature type="chain" id="PRO_5046533859" evidence="4">
    <location>
        <begin position="27"/>
        <end position="312"/>
    </location>
</feature>
<keyword evidence="2" id="KW-0813">Transport</keyword>
<dbReference type="SUPFAM" id="SSF53850">
    <property type="entry name" value="Periplasmic binding protein-like II"/>
    <property type="match status" value="1"/>
</dbReference>
<evidence type="ECO:0000313" key="6">
    <source>
        <dbReference type="EMBL" id="GAA1983637.1"/>
    </source>
</evidence>
<dbReference type="InterPro" id="IPR006311">
    <property type="entry name" value="TAT_signal"/>
</dbReference>
<protein>
    <submittedName>
        <fullName evidence="6">Glutamate ABC transporter substrate-binding protein</fullName>
    </submittedName>
</protein>
<dbReference type="InterPro" id="IPR001638">
    <property type="entry name" value="Solute-binding_3/MltF_N"/>
</dbReference>
<dbReference type="EMBL" id="BAAANN010000039">
    <property type="protein sequence ID" value="GAA1983637.1"/>
    <property type="molecule type" value="Genomic_DNA"/>
</dbReference>
<name>A0ABP5DR17_9PSEU</name>
<sequence length="312" mass="32686">MVQMRSRTRRRLTAVTVAAVATAALAACGNAPTATPAAHQMALQPDLIDQAPVASAEEIAQSATAAAIKKRGQLIIGGDLDMPLLSQQNPTTGQTEGFDATLGKMLAKYIIGTPDTKITSLTPEIRETLLKINTVDVVIRIYTITEKRAEQVSFAGPYLTSGQAIATLKTTKNISKPSDLVGKKVAAVSNTTSAAAVQAQAPGAKLTTYNTGAECVSALEQGTADAYVHDLTVLAGAAQLNKKIQVVDSSFTNDPYGIGIRHGDTSFKKFINTWLKKIEDNGLWQAAWKKSLGTVVLGDAPTPPVIGSVAGS</sequence>